<keyword evidence="4 6" id="KW-0564">Palmitate</keyword>
<keyword evidence="9" id="KW-1185">Reference proteome</keyword>
<protein>
    <recommendedName>
        <fullName evidence="6">Lipoprotein LpqB</fullName>
    </recommendedName>
</protein>
<dbReference type="NCBIfam" id="NF010141">
    <property type="entry name" value="PRK13616.1"/>
    <property type="match status" value="1"/>
</dbReference>
<keyword evidence="1 6" id="KW-1003">Cell membrane</keyword>
<feature type="domain" description="GerMN" evidence="7">
    <location>
        <begin position="196"/>
        <end position="279"/>
    </location>
</feature>
<dbReference type="Pfam" id="PF10647">
    <property type="entry name" value="Gmad1"/>
    <property type="match status" value="1"/>
</dbReference>
<dbReference type="InterPro" id="IPR018910">
    <property type="entry name" value="LpqB_C"/>
</dbReference>
<keyword evidence="5 6" id="KW-0449">Lipoprotein</keyword>
<organism evidence="8 9">
    <name type="scientific">Corynebacterium gallinarum</name>
    <dbReference type="NCBI Taxonomy" id="2762214"/>
    <lineage>
        <taxon>Bacteria</taxon>
        <taxon>Bacillati</taxon>
        <taxon>Actinomycetota</taxon>
        <taxon>Actinomycetes</taxon>
        <taxon>Mycobacteriales</taxon>
        <taxon>Corynebacteriaceae</taxon>
        <taxon>Corynebacterium</taxon>
    </lineage>
</organism>
<sequence>MKTLTAAMTAALLVSGCSTLPSDTDPQVLRSFNADDPSAEVAGPTPGADPDILLRGFFRAAAFPAQQYQASRAYLTEDANQDWDPTATTLVVDRIDLNTQAGATEDERRIVIRGTQVGTLGNGGVYRPENSDLTAEIVMKRVGNEWRIDDLPDGVVLERTEMRNHYTPKNVYFFDPSGQVLVGDRRWIHNAVQSLDTTLMSLLVSGPSQYLAPGVVHQLPTGASFVGFSDGAYQFTGLSSMNEEERLSFATQVVWMLANAEIPGPYSIFADGAPLVADFPVLSIEDVGEFNPEAYTNAVSTLFSLRDGVVSRVSSGTVTPLTGFLGAGDIDSVAISTSANVAAAVRGDDSPRLSVGAPEGSFTDVLTADTITRPTFEHAANALWAVADGDTPVRVTRSSTTRELVQTEVEITLPEGVTGAISEFQLSRTGVRAAMIIEGRVYMGVVTRPSPGERGVTNIVEVAPVLRETALSLAWRQDGSLLVGTSMPELPIWRVEIDGSGASALPSGNISAPVVSVASSSSTIYATDAHALLQLPASDNTIWREVPGLLGVRSAAVVAY</sequence>
<dbReference type="InterPro" id="IPR059026">
    <property type="entry name" value="LpqB_N"/>
</dbReference>
<dbReference type="SMART" id="SM00909">
    <property type="entry name" value="Germane"/>
    <property type="match status" value="1"/>
</dbReference>
<evidence type="ECO:0000259" key="7">
    <source>
        <dbReference type="SMART" id="SM00909"/>
    </source>
</evidence>
<evidence type="ECO:0000313" key="8">
    <source>
        <dbReference type="EMBL" id="MBD8029273.1"/>
    </source>
</evidence>
<evidence type="ECO:0000256" key="1">
    <source>
        <dbReference type="ARBA" id="ARBA00022475"/>
    </source>
</evidence>
<dbReference type="InterPro" id="IPR023959">
    <property type="entry name" value="LpqB"/>
</dbReference>
<dbReference type="HAMAP" id="MF_01373">
    <property type="entry name" value="LpqB_lipoprot"/>
    <property type="match status" value="1"/>
</dbReference>
<gene>
    <name evidence="6 8" type="primary">lpqB</name>
    <name evidence="8" type="ORF">H9627_02850</name>
</gene>
<dbReference type="AlphaFoldDB" id="A0A8I0HNT7"/>
<accession>A0A8I0HNT7</accession>
<dbReference type="Proteomes" id="UP000650224">
    <property type="component" value="Unassembled WGS sequence"/>
</dbReference>
<reference evidence="8 9" key="1">
    <citation type="submission" date="2020-08" db="EMBL/GenBank/DDBJ databases">
        <title>A Genomic Blueprint of the Chicken Gut Microbiome.</title>
        <authorList>
            <person name="Gilroy R."/>
            <person name="Ravi A."/>
            <person name="Getino M."/>
            <person name="Pursley I."/>
            <person name="Horton D.L."/>
            <person name="Alikhan N.-F."/>
            <person name="Baker D."/>
            <person name="Gharbi K."/>
            <person name="Hall N."/>
            <person name="Watson M."/>
            <person name="Adriaenssens E.M."/>
            <person name="Foster-Nyarko E."/>
            <person name="Jarju S."/>
            <person name="Secka A."/>
            <person name="Antonio M."/>
            <person name="Oren A."/>
            <person name="Chaudhuri R."/>
            <person name="La Ragione R.M."/>
            <person name="Hildebrand F."/>
            <person name="Pallen M.J."/>
        </authorList>
    </citation>
    <scope>NUCLEOTIDE SEQUENCE [LARGE SCALE GENOMIC DNA]</scope>
    <source>
        <strain evidence="8 9">Sa1YVA5</strain>
    </source>
</reference>
<evidence type="ECO:0000256" key="6">
    <source>
        <dbReference type="HAMAP-Rule" id="MF_01373"/>
    </source>
</evidence>
<comment type="caution">
    <text evidence="8">The sequence shown here is derived from an EMBL/GenBank/DDBJ whole genome shotgun (WGS) entry which is preliminary data.</text>
</comment>
<evidence type="ECO:0000256" key="3">
    <source>
        <dbReference type="ARBA" id="ARBA00023136"/>
    </source>
</evidence>
<keyword evidence="3 6" id="KW-0472">Membrane</keyword>
<comment type="subcellular location">
    <subcellularLocation>
        <location evidence="6">Cell membrane</location>
        <topology evidence="6">Lipid-anchor</topology>
    </subcellularLocation>
</comment>
<dbReference type="GO" id="GO:0005886">
    <property type="term" value="C:plasma membrane"/>
    <property type="evidence" value="ECO:0007669"/>
    <property type="project" value="UniProtKB-SubCell"/>
</dbReference>
<evidence type="ECO:0000313" key="9">
    <source>
        <dbReference type="Proteomes" id="UP000650224"/>
    </source>
</evidence>
<proteinExistence type="inferred from homology"/>
<evidence type="ECO:0000256" key="5">
    <source>
        <dbReference type="ARBA" id="ARBA00023288"/>
    </source>
</evidence>
<dbReference type="PROSITE" id="PS51257">
    <property type="entry name" value="PROKAR_LIPOPROTEIN"/>
    <property type="match status" value="1"/>
</dbReference>
<evidence type="ECO:0000256" key="2">
    <source>
        <dbReference type="ARBA" id="ARBA00022729"/>
    </source>
</evidence>
<comment type="similarity">
    <text evidence="6">Belongs to the LpqB lipoprotein family.</text>
</comment>
<dbReference type="Pfam" id="PF10646">
    <property type="entry name" value="Germane"/>
    <property type="match status" value="1"/>
</dbReference>
<dbReference type="InterPro" id="IPR019606">
    <property type="entry name" value="GerMN"/>
</dbReference>
<keyword evidence="2 6" id="KW-0732">Signal</keyword>
<evidence type="ECO:0000256" key="4">
    <source>
        <dbReference type="ARBA" id="ARBA00023139"/>
    </source>
</evidence>
<dbReference type="Pfam" id="PF25976">
    <property type="entry name" value="LpqB_N"/>
    <property type="match status" value="1"/>
</dbReference>
<dbReference type="EMBL" id="JACSPR010000002">
    <property type="protein sequence ID" value="MBD8029273.1"/>
    <property type="molecule type" value="Genomic_DNA"/>
</dbReference>
<dbReference type="RefSeq" id="WP_191732532.1">
    <property type="nucleotide sequence ID" value="NZ_JACSPR010000002.1"/>
</dbReference>
<name>A0A8I0HNT7_9CORY</name>